<proteinExistence type="predicted"/>
<accession>A0A437R5J2</accession>
<dbReference type="EMBL" id="SACS01000001">
    <property type="protein sequence ID" value="RVU42046.1"/>
    <property type="molecule type" value="Genomic_DNA"/>
</dbReference>
<dbReference type="InterPro" id="IPR050816">
    <property type="entry name" value="Flavin-dep_Halogenase_NPB"/>
</dbReference>
<dbReference type="OrthoDB" id="5751025at2"/>
<dbReference type="Pfam" id="PF04820">
    <property type="entry name" value="Trp_halogenase"/>
    <property type="match status" value="1"/>
</dbReference>
<evidence type="ECO:0000313" key="3">
    <source>
        <dbReference type="EMBL" id="RVU42046.1"/>
    </source>
</evidence>
<feature type="binding site" evidence="2">
    <location>
        <position position="194"/>
    </location>
    <ligand>
        <name>FAD</name>
        <dbReference type="ChEBI" id="CHEBI:57692"/>
    </ligand>
</feature>
<comment type="caution">
    <text evidence="3">The sequence shown here is derived from an EMBL/GenBank/DDBJ whole genome shotgun (WGS) entry which is preliminary data.</text>
</comment>
<feature type="binding site" evidence="2">
    <location>
        <position position="355"/>
    </location>
    <ligand>
        <name>L-tryptophan</name>
        <dbReference type="ChEBI" id="CHEBI:57912"/>
    </ligand>
</feature>
<protein>
    <submittedName>
        <fullName evidence="3">Tryptophan 7-halogenase</fullName>
    </submittedName>
</protein>
<reference evidence="3 4" key="1">
    <citation type="submission" date="2019-01" db="EMBL/GenBank/DDBJ databases">
        <authorList>
            <person name="Chen W.-M."/>
        </authorList>
    </citation>
    <scope>NUCLEOTIDE SEQUENCE [LARGE SCALE GENOMIC DNA]</scope>
    <source>
        <strain evidence="3 4">KYPC3</strain>
    </source>
</reference>
<dbReference type="InterPro" id="IPR006905">
    <property type="entry name" value="Flavin_halogenase"/>
</dbReference>
<name>A0A437R5J2_9GAMM</name>
<evidence type="ECO:0000256" key="1">
    <source>
        <dbReference type="PIRSR" id="PIRSR011396-1"/>
    </source>
</evidence>
<dbReference type="Gene3D" id="3.50.50.60">
    <property type="entry name" value="FAD/NAD(P)-binding domain"/>
    <property type="match status" value="1"/>
</dbReference>
<keyword evidence="4" id="KW-1185">Reference proteome</keyword>
<gene>
    <name evidence="3" type="ORF">EOE67_02345</name>
</gene>
<dbReference type="Proteomes" id="UP000283077">
    <property type="component" value="Unassembled WGS sequence"/>
</dbReference>
<sequence length="518" mass="57623">MTTAVKKLVIVGGGTAGWLSAAIIAAQHRSNTAEGLQVMLVESADIPTIGVGEGTWPTMKNTLQQIGLKEADVFAHCHAVFKQGGKFVNWVRSAAQLSSDSGPEQEFYYHPFTVPMGYGRIDLAPYVDDVSQFAIDSNFQHQICEAGLAPRTLAEGEYQGQCNYAYHLDAGAFADLLKQHCKTKLGVEQRIGTVERCELTADGQIKALHLTDGSEPIEADLFVDCTGFASLLLGKTLGVPFESVDHLLFNDSALAMQVPYDNPDAPIPCHTIATAQNAGWIWDIGLTHRRGVGHVYAAKYLSDDEAEFNLRRYIGKAAEGVAVRKISFATGHRTKFWQHNCVAIGMAAGFVEPLEATAIMLVEISARFVADNLPADQATMPLVARRFNQQMLYRWQRILDFLKLHYMLTKRPEPYWQAHLDPATIPQSLQDDLQLWRHRGPQIADFNGALELFPAASYQYVLYGMGFKPDFSAQAYLYQQQGQAQQIIRRNQQLTTQMLQTLPSHRDYINRWLAGSRG</sequence>
<dbReference type="InterPro" id="IPR036188">
    <property type="entry name" value="FAD/NAD-bd_sf"/>
</dbReference>
<evidence type="ECO:0000256" key="2">
    <source>
        <dbReference type="PIRSR" id="PIRSR011396-2"/>
    </source>
</evidence>
<organism evidence="3 4">
    <name type="scientific">Rheinheimera riviphila</name>
    <dbReference type="NCBI Taxonomy" id="1834037"/>
    <lineage>
        <taxon>Bacteria</taxon>
        <taxon>Pseudomonadati</taxon>
        <taxon>Pseudomonadota</taxon>
        <taxon>Gammaproteobacteria</taxon>
        <taxon>Chromatiales</taxon>
        <taxon>Chromatiaceae</taxon>
        <taxon>Rheinheimera</taxon>
    </lineage>
</organism>
<feature type="binding site" evidence="2">
    <location>
        <begin position="13"/>
        <end position="16"/>
    </location>
    <ligand>
        <name>FAD</name>
        <dbReference type="ChEBI" id="CHEBI:57692"/>
    </ligand>
</feature>
<dbReference type="InterPro" id="IPR033856">
    <property type="entry name" value="Trp_halogen"/>
</dbReference>
<feature type="binding site" evidence="2">
    <location>
        <position position="359"/>
    </location>
    <ligand>
        <name>FAD</name>
        <dbReference type="ChEBI" id="CHEBI:57692"/>
    </ligand>
</feature>
<dbReference type="RefSeq" id="WP_127697422.1">
    <property type="nucleotide sequence ID" value="NZ_SACS01000001.1"/>
</dbReference>
<dbReference type="GO" id="GO:0004497">
    <property type="term" value="F:monooxygenase activity"/>
    <property type="evidence" value="ECO:0007669"/>
    <property type="project" value="InterPro"/>
</dbReference>
<keyword evidence="2" id="KW-0547">Nucleotide-binding</keyword>
<dbReference type="SUPFAM" id="SSF51905">
    <property type="entry name" value="FAD/NAD(P)-binding domain"/>
    <property type="match status" value="1"/>
</dbReference>
<feature type="binding site" evidence="2">
    <location>
        <position position="82"/>
    </location>
    <ligand>
        <name>7-chloro-L-tryptophan</name>
        <dbReference type="ChEBI" id="CHEBI:58713"/>
    </ligand>
</feature>
<dbReference type="AlphaFoldDB" id="A0A437R5J2"/>
<dbReference type="PANTHER" id="PTHR43747:SF4">
    <property type="entry name" value="FLAVIN-DEPENDENT TRYPTOPHAN HALOGENASE"/>
    <property type="match status" value="1"/>
</dbReference>
<keyword evidence="2" id="KW-0274">FAD</keyword>
<keyword evidence="2" id="KW-0285">Flavoprotein</keyword>
<feature type="active site" evidence="1">
    <location>
        <position position="82"/>
    </location>
</feature>
<dbReference type="GO" id="GO:0000166">
    <property type="term" value="F:nucleotide binding"/>
    <property type="evidence" value="ECO:0007669"/>
    <property type="project" value="UniProtKB-KW"/>
</dbReference>
<dbReference type="PIRSF" id="PIRSF011396">
    <property type="entry name" value="Trp_halogenase"/>
    <property type="match status" value="1"/>
</dbReference>
<dbReference type="PANTHER" id="PTHR43747">
    <property type="entry name" value="FAD-BINDING PROTEIN"/>
    <property type="match status" value="1"/>
</dbReference>
<evidence type="ECO:0000313" key="4">
    <source>
        <dbReference type="Proteomes" id="UP000283077"/>
    </source>
</evidence>